<comment type="caution">
    <text evidence="2">The sequence shown here is derived from an EMBL/GenBank/DDBJ whole genome shotgun (WGS) entry which is preliminary data.</text>
</comment>
<accession>A0A4R0NCU8</accession>
<organism evidence="2 3">
    <name type="scientific">Pedobacter psychroterrae</name>
    <dbReference type="NCBI Taxonomy" id="2530453"/>
    <lineage>
        <taxon>Bacteria</taxon>
        <taxon>Pseudomonadati</taxon>
        <taxon>Bacteroidota</taxon>
        <taxon>Sphingobacteriia</taxon>
        <taxon>Sphingobacteriales</taxon>
        <taxon>Sphingobacteriaceae</taxon>
        <taxon>Pedobacter</taxon>
    </lineage>
</organism>
<dbReference type="EMBL" id="SJSL01000008">
    <property type="protein sequence ID" value="TCC98068.1"/>
    <property type="molecule type" value="Genomic_DNA"/>
</dbReference>
<keyword evidence="3" id="KW-1185">Reference proteome</keyword>
<gene>
    <name evidence="2" type="ORF">EZ437_19690</name>
</gene>
<name>A0A4R0NCU8_9SPHI</name>
<dbReference type="RefSeq" id="WP_131597786.1">
    <property type="nucleotide sequence ID" value="NZ_SJSL01000008.1"/>
</dbReference>
<feature type="region of interest" description="Disordered" evidence="1">
    <location>
        <begin position="48"/>
        <end position="67"/>
    </location>
</feature>
<dbReference type="OrthoDB" id="773039at2"/>
<evidence type="ECO:0000256" key="1">
    <source>
        <dbReference type="SAM" id="MobiDB-lite"/>
    </source>
</evidence>
<evidence type="ECO:0000313" key="2">
    <source>
        <dbReference type="EMBL" id="TCC98068.1"/>
    </source>
</evidence>
<dbReference type="Proteomes" id="UP000293347">
    <property type="component" value="Unassembled WGS sequence"/>
</dbReference>
<protein>
    <submittedName>
        <fullName evidence="2">Uncharacterized protein</fullName>
    </submittedName>
</protein>
<feature type="compositionally biased region" description="Acidic residues" evidence="1">
    <location>
        <begin position="49"/>
        <end position="59"/>
    </location>
</feature>
<reference evidence="2 3" key="1">
    <citation type="submission" date="2019-02" db="EMBL/GenBank/DDBJ databases">
        <title>Pedobacter sp. RP-1-14 sp. nov., isolated from Arctic soil.</title>
        <authorList>
            <person name="Dahal R.H."/>
        </authorList>
    </citation>
    <scope>NUCLEOTIDE SEQUENCE [LARGE SCALE GENOMIC DNA]</scope>
    <source>
        <strain evidence="2 3">RP-1-14</strain>
    </source>
</reference>
<sequence length="117" mass="13276">MFRKLTGIFILLCFLLVKNSPLAIFDILIQPVSLSTVSSCSMLPLEQELPAEQDSNETPEESKSSKQLEYADEDFICQSELNFLHVLSLSKRLDNHYIKQISPTYFSLPHPPPDCMA</sequence>
<dbReference type="AlphaFoldDB" id="A0A4R0NCU8"/>
<proteinExistence type="predicted"/>
<evidence type="ECO:0000313" key="3">
    <source>
        <dbReference type="Proteomes" id="UP000293347"/>
    </source>
</evidence>